<comment type="subcellular location">
    <subcellularLocation>
        <location evidence="1">Cell membrane</location>
        <topology evidence="1">Multi-pass membrane protein</topology>
    </subcellularLocation>
</comment>
<keyword evidence="5 7" id="KW-1133">Transmembrane helix</keyword>
<dbReference type="PIRSF" id="PIRSF006324">
    <property type="entry name" value="LeuE"/>
    <property type="match status" value="1"/>
</dbReference>
<dbReference type="EMBL" id="JAIBCX010000009">
    <property type="protein sequence ID" value="MCJ8353413.1"/>
    <property type="molecule type" value="Genomic_DNA"/>
</dbReference>
<feature type="transmembrane region" description="Helical" evidence="7">
    <location>
        <begin position="139"/>
        <end position="160"/>
    </location>
</feature>
<dbReference type="PANTHER" id="PTHR30086:SF14">
    <property type="entry name" value="HOMOSERINE_HOMOSERINE LACTONE EFFLUX PROTEIN"/>
    <property type="match status" value="1"/>
</dbReference>
<reference evidence="8" key="1">
    <citation type="journal article" date="2021" name="Polymers (Basel)">
        <title>Highly Stretchable Bacterial Cellulose Produced by Komagataeibacter hansenii SI1.</title>
        <authorList>
            <person name="Cielecka I."/>
            <person name="Ryngajllo M."/>
            <person name="Maniukiewicz W."/>
            <person name="Bielecki S."/>
        </authorList>
    </citation>
    <scope>NUCLEOTIDE SEQUENCE</scope>
    <source>
        <strain evidence="8">SI1</strain>
    </source>
</reference>
<feature type="transmembrane region" description="Helical" evidence="7">
    <location>
        <begin position="40"/>
        <end position="65"/>
    </location>
</feature>
<evidence type="ECO:0000256" key="3">
    <source>
        <dbReference type="ARBA" id="ARBA00022475"/>
    </source>
</evidence>
<dbReference type="InterPro" id="IPR001123">
    <property type="entry name" value="LeuE-type"/>
</dbReference>
<dbReference type="GO" id="GO:0042970">
    <property type="term" value="F:homoserine transmembrane transporter activity"/>
    <property type="evidence" value="ECO:0007669"/>
    <property type="project" value="TreeGrafter"/>
</dbReference>
<name>A0AAW5ERC0_NOVHA</name>
<evidence type="ECO:0000313" key="8">
    <source>
        <dbReference type="EMBL" id="MCJ8353413.1"/>
    </source>
</evidence>
<evidence type="ECO:0000256" key="7">
    <source>
        <dbReference type="SAM" id="Phobius"/>
    </source>
</evidence>
<feature type="transmembrane region" description="Helical" evidence="7">
    <location>
        <begin position="6"/>
        <end position="28"/>
    </location>
</feature>
<comment type="similarity">
    <text evidence="2">Belongs to the Rht family.</text>
</comment>
<dbReference type="GO" id="GO:0005886">
    <property type="term" value="C:plasma membrane"/>
    <property type="evidence" value="ECO:0007669"/>
    <property type="project" value="UniProtKB-SubCell"/>
</dbReference>
<evidence type="ECO:0000256" key="5">
    <source>
        <dbReference type="ARBA" id="ARBA00022989"/>
    </source>
</evidence>
<sequence length="228" mass="23951">MTLHSWWLFSVAVFLLCAIPGPNMLHVLTRSVHFGVRRTTAAMAGCLLALLVALGASAAGLSAALAASPKLFGVLRVAGACYLVFLGIKAWRADAGTPPPQGDGQGDGQAMADMTSDAISAATPDPAGTTTFALFRGGFLVAISNPKLLLFAAAFFPQFINPAAPRLGQFSILVATFATIETAWYMIYALGGRKMAAYLERPTLKRAFNRITGGIFIGFGAILLRARA</sequence>
<comment type="caution">
    <text evidence="8">The sequence shown here is derived from an EMBL/GenBank/DDBJ whole genome shotgun (WGS) entry which is preliminary data.</text>
</comment>
<feature type="transmembrane region" description="Helical" evidence="7">
    <location>
        <begin position="207"/>
        <end position="226"/>
    </location>
</feature>
<protein>
    <submittedName>
        <fullName evidence="8">LysE family translocator</fullName>
    </submittedName>
</protein>
<dbReference type="AlphaFoldDB" id="A0AAW5ERC0"/>
<dbReference type="RefSeq" id="WP_062808665.1">
    <property type="nucleotide sequence ID" value="NZ_CALLXP010000033.1"/>
</dbReference>
<evidence type="ECO:0000256" key="1">
    <source>
        <dbReference type="ARBA" id="ARBA00004651"/>
    </source>
</evidence>
<dbReference type="PANTHER" id="PTHR30086">
    <property type="entry name" value="ARGININE EXPORTER PROTEIN ARGO"/>
    <property type="match status" value="1"/>
</dbReference>
<feature type="transmembrane region" description="Helical" evidence="7">
    <location>
        <begin position="71"/>
        <end position="91"/>
    </location>
</feature>
<gene>
    <name evidence="8" type="ORF">K1W68_05295</name>
</gene>
<dbReference type="Proteomes" id="UP001202887">
    <property type="component" value="Unassembled WGS sequence"/>
</dbReference>
<keyword evidence="3" id="KW-1003">Cell membrane</keyword>
<organism evidence="8 9">
    <name type="scientific">Novacetimonas hansenii</name>
    <name type="common">Komagataeibacter hansenii</name>
    <dbReference type="NCBI Taxonomy" id="436"/>
    <lineage>
        <taxon>Bacteria</taxon>
        <taxon>Pseudomonadati</taxon>
        <taxon>Pseudomonadota</taxon>
        <taxon>Alphaproteobacteria</taxon>
        <taxon>Acetobacterales</taxon>
        <taxon>Acetobacteraceae</taxon>
        <taxon>Novacetimonas</taxon>
    </lineage>
</organism>
<evidence type="ECO:0000256" key="6">
    <source>
        <dbReference type="ARBA" id="ARBA00023136"/>
    </source>
</evidence>
<proteinExistence type="inferred from homology"/>
<keyword evidence="4 7" id="KW-0812">Transmembrane</keyword>
<keyword evidence="6 7" id="KW-0472">Membrane</keyword>
<accession>A0AAW5ERC0</accession>
<feature type="transmembrane region" description="Helical" evidence="7">
    <location>
        <begin position="166"/>
        <end position="187"/>
    </location>
</feature>
<evidence type="ECO:0000256" key="4">
    <source>
        <dbReference type="ARBA" id="ARBA00022692"/>
    </source>
</evidence>
<evidence type="ECO:0000313" key="9">
    <source>
        <dbReference type="Proteomes" id="UP001202887"/>
    </source>
</evidence>
<reference evidence="8" key="2">
    <citation type="submission" date="2022-03" db="EMBL/GenBank/DDBJ databases">
        <authorList>
            <person name="Ryngajllo M."/>
            <person name="Jacek P."/>
            <person name="Kubiak K."/>
        </authorList>
    </citation>
    <scope>NUCLEOTIDE SEQUENCE</scope>
    <source>
        <strain evidence="8">SI1</strain>
    </source>
</reference>
<dbReference type="Pfam" id="PF01810">
    <property type="entry name" value="LysE"/>
    <property type="match status" value="1"/>
</dbReference>
<evidence type="ECO:0000256" key="2">
    <source>
        <dbReference type="ARBA" id="ARBA00007928"/>
    </source>
</evidence>